<dbReference type="Pfam" id="PF12680">
    <property type="entry name" value="SnoaL_2"/>
    <property type="match status" value="1"/>
</dbReference>
<dbReference type="Proteomes" id="UP000062973">
    <property type="component" value="Chromosome"/>
</dbReference>
<gene>
    <name evidence="2" type="ORF">AMETH_2417</name>
</gene>
<dbReference type="AlphaFoldDB" id="A0A076MPA3"/>
<dbReference type="InterPro" id="IPR032710">
    <property type="entry name" value="NTF2-like_dom_sf"/>
</dbReference>
<reference evidence="2 3" key="1">
    <citation type="submission" date="2014-07" db="EMBL/GenBank/DDBJ databases">
        <title>Whole Genome Sequence of the Amycolatopsis methanolica 239.</title>
        <authorList>
            <person name="Tang B."/>
        </authorList>
    </citation>
    <scope>NUCLEOTIDE SEQUENCE [LARGE SCALE GENOMIC DNA]</scope>
    <source>
        <strain evidence="2 3">239</strain>
    </source>
</reference>
<accession>A0A076MPA3</accession>
<evidence type="ECO:0000313" key="3">
    <source>
        <dbReference type="Proteomes" id="UP000062973"/>
    </source>
</evidence>
<evidence type="ECO:0000313" key="2">
    <source>
        <dbReference type="EMBL" id="AIJ22509.1"/>
    </source>
</evidence>
<dbReference type="PATRIC" id="fig|1068978.7.peg.2579"/>
<feature type="domain" description="SnoaL-like" evidence="1">
    <location>
        <begin position="12"/>
        <end position="105"/>
    </location>
</feature>
<name>A0A076MPA3_AMYME</name>
<dbReference type="InterPro" id="IPR011944">
    <property type="entry name" value="Steroid_delta5-4_isomerase"/>
</dbReference>
<protein>
    <recommendedName>
        <fullName evidence="1">SnoaL-like domain-containing protein</fullName>
    </recommendedName>
</protein>
<dbReference type="Gene3D" id="3.10.450.50">
    <property type="match status" value="1"/>
</dbReference>
<dbReference type="NCBIfam" id="TIGR02246">
    <property type="entry name" value="SgcJ/EcaC family oxidoreductase"/>
    <property type="match status" value="1"/>
</dbReference>
<organism evidence="2 3">
    <name type="scientific">Amycolatopsis methanolica 239</name>
    <dbReference type="NCBI Taxonomy" id="1068978"/>
    <lineage>
        <taxon>Bacteria</taxon>
        <taxon>Bacillati</taxon>
        <taxon>Actinomycetota</taxon>
        <taxon>Actinomycetes</taxon>
        <taxon>Pseudonocardiales</taxon>
        <taxon>Pseudonocardiaceae</taxon>
        <taxon>Amycolatopsis</taxon>
        <taxon>Amycolatopsis methanolica group</taxon>
    </lineage>
</organism>
<dbReference type="eggNOG" id="COG3631">
    <property type="taxonomic scope" value="Bacteria"/>
</dbReference>
<dbReference type="KEGG" id="amq:AMETH_2417"/>
<dbReference type="EMBL" id="CP009110">
    <property type="protein sequence ID" value="AIJ22509.1"/>
    <property type="molecule type" value="Genomic_DNA"/>
</dbReference>
<sequence length="127" mass="13468">MSGDVTGRAQMVRSMCAAVDRGDAEDFAKGFRDHATYTFGNGETISGRTAIAAATAGAVAALPWVRHTIREITDTGDRLFCHFTIETAAPDGKHLALPCMTVISLFGTQVADYTVYMDFSPAMAGDG</sequence>
<dbReference type="RefSeq" id="WP_017981724.1">
    <property type="nucleotide sequence ID" value="NZ_AQUL01000001.1"/>
</dbReference>
<evidence type="ECO:0000259" key="1">
    <source>
        <dbReference type="Pfam" id="PF12680"/>
    </source>
</evidence>
<keyword evidence="3" id="KW-1185">Reference proteome</keyword>
<dbReference type="SUPFAM" id="SSF54427">
    <property type="entry name" value="NTF2-like"/>
    <property type="match status" value="1"/>
</dbReference>
<dbReference type="InterPro" id="IPR037401">
    <property type="entry name" value="SnoaL-like"/>
</dbReference>
<proteinExistence type="predicted"/>
<dbReference type="HOGENOM" id="CLU_125946_3_2_11"/>